<sequence>MPLAVNRVQRTSGSTASQGIGKVEPHMCVCGLDHPGRPDGIPGCGAHWNITLEDS</sequence>
<dbReference type="Proteomes" id="UP000233766">
    <property type="component" value="Unassembled WGS sequence"/>
</dbReference>
<dbReference type="AlphaFoldDB" id="A0A2N3WYE8"/>
<feature type="region of interest" description="Disordered" evidence="1">
    <location>
        <begin position="1"/>
        <end position="20"/>
    </location>
</feature>
<evidence type="ECO:0000256" key="1">
    <source>
        <dbReference type="SAM" id="MobiDB-lite"/>
    </source>
</evidence>
<evidence type="ECO:0000313" key="3">
    <source>
        <dbReference type="Proteomes" id="UP000233766"/>
    </source>
</evidence>
<feature type="compositionally biased region" description="Polar residues" evidence="1">
    <location>
        <begin position="8"/>
        <end position="18"/>
    </location>
</feature>
<gene>
    <name evidence="2" type="ORF">ATK86_0914</name>
</gene>
<evidence type="ECO:0000313" key="2">
    <source>
        <dbReference type="EMBL" id="PKV98884.1"/>
    </source>
</evidence>
<dbReference type="EMBL" id="PJMW01000001">
    <property type="protein sequence ID" value="PKV98884.1"/>
    <property type="molecule type" value="Genomic_DNA"/>
</dbReference>
<accession>A0A2N3WYE8</accession>
<organism evidence="2 3">
    <name type="scientific">Nocardia fluminea</name>
    <dbReference type="NCBI Taxonomy" id="134984"/>
    <lineage>
        <taxon>Bacteria</taxon>
        <taxon>Bacillati</taxon>
        <taxon>Actinomycetota</taxon>
        <taxon>Actinomycetes</taxon>
        <taxon>Mycobacteriales</taxon>
        <taxon>Nocardiaceae</taxon>
        <taxon>Nocardia</taxon>
    </lineage>
</organism>
<comment type="caution">
    <text evidence="2">The sequence shown here is derived from an EMBL/GenBank/DDBJ whole genome shotgun (WGS) entry which is preliminary data.</text>
</comment>
<reference evidence="2 3" key="1">
    <citation type="submission" date="2017-12" db="EMBL/GenBank/DDBJ databases">
        <title>Sequencing the genomes of 1000 Actinobacteria strains.</title>
        <authorList>
            <person name="Klenk H.-P."/>
        </authorList>
    </citation>
    <scope>NUCLEOTIDE SEQUENCE [LARGE SCALE GENOMIC DNA]</scope>
    <source>
        <strain evidence="2 3">DSM 44489</strain>
    </source>
</reference>
<protein>
    <submittedName>
        <fullName evidence="2">Uncharacterized protein</fullName>
    </submittedName>
</protein>
<keyword evidence="3" id="KW-1185">Reference proteome</keyword>
<proteinExistence type="predicted"/>
<name>A0A2N3WYE8_9NOCA</name>